<accession>A0A8S1V451</accession>
<sequence>MQKYKKNQSKQTQFILRSVSNLSDIALTNLRVKIAPRQFGLQNFQKRKTSK</sequence>
<dbReference type="Proteomes" id="UP000683925">
    <property type="component" value="Unassembled WGS sequence"/>
</dbReference>
<dbReference type="EMBL" id="CAJJDP010000057">
    <property type="protein sequence ID" value="CAD8171233.1"/>
    <property type="molecule type" value="Genomic_DNA"/>
</dbReference>
<comment type="caution">
    <text evidence="1">The sequence shown here is derived from an EMBL/GenBank/DDBJ whole genome shotgun (WGS) entry which is preliminary data.</text>
</comment>
<evidence type="ECO:0000313" key="2">
    <source>
        <dbReference type="Proteomes" id="UP000683925"/>
    </source>
</evidence>
<organism evidence="1 2">
    <name type="scientific">Paramecium octaurelia</name>
    <dbReference type="NCBI Taxonomy" id="43137"/>
    <lineage>
        <taxon>Eukaryota</taxon>
        <taxon>Sar</taxon>
        <taxon>Alveolata</taxon>
        <taxon>Ciliophora</taxon>
        <taxon>Intramacronucleata</taxon>
        <taxon>Oligohymenophorea</taxon>
        <taxon>Peniculida</taxon>
        <taxon>Parameciidae</taxon>
        <taxon>Paramecium</taxon>
    </lineage>
</organism>
<gene>
    <name evidence="1" type="ORF">POCTA_138.1.T0580012</name>
</gene>
<dbReference type="AlphaFoldDB" id="A0A8S1V451"/>
<reference evidence="1" key="1">
    <citation type="submission" date="2021-01" db="EMBL/GenBank/DDBJ databases">
        <authorList>
            <consortium name="Genoscope - CEA"/>
            <person name="William W."/>
        </authorList>
    </citation>
    <scope>NUCLEOTIDE SEQUENCE</scope>
</reference>
<name>A0A8S1V451_PAROT</name>
<protein>
    <submittedName>
        <fullName evidence="1">Uncharacterized protein</fullName>
    </submittedName>
</protein>
<evidence type="ECO:0000313" key="1">
    <source>
        <dbReference type="EMBL" id="CAD8171233.1"/>
    </source>
</evidence>
<keyword evidence="2" id="KW-1185">Reference proteome</keyword>
<proteinExistence type="predicted"/>